<dbReference type="PANTHER" id="PTHR47464:SF3">
    <property type="entry name" value="MACOILIN-2 ISOFORM X1"/>
    <property type="match status" value="1"/>
</dbReference>
<dbReference type="GO" id="GO:0023041">
    <property type="term" value="P:neuronal signal transduction"/>
    <property type="evidence" value="ECO:0007669"/>
    <property type="project" value="InterPro"/>
</dbReference>
<comment type="similarity">
    <text evidence="3">Belongs to the macoilin family.</text>
</comment>
<protein>
    <submittedName>
        <fullName evidence="13">LOW QUALITY PROTEIN: macoilin-2</fullName>
    </submittedName>
</protein>
<feature type="compositionally biased region" description="Polar residues" evidence="10">
    <location>
        <begin position="232"/>
        <end position="244"/>
    </location>
</feature>
<dbReference type="GO" id="GO:0031965">
    <property type="term" value="C:nuclear membrane"/>
    <property type="evidence" value="ECO:0007669"/>
    <property type="project" value="UniProtKB-SubCell"/>
</dbReference>
<dbReference type="GO" id="GO:0030867">
    <property type="term" value="C:rough endoplasmic reticulum membrane"/>
    <property type="evidence" value="ECO:0007669"/>
    <property type="project" value="UniProtKB-SubCell"/>
</dbReference>
<evidence type="ECO:0000256" key="4">
    <source>
        <dbReference type="ARBA" id="ARBA00022692"/>
    </source>
</evidence>
<feature type="coiled-coil region" evidence="9">
    <location>
        <begin position="405"/>
        <end position="573"/>
    </location>
</feature>
<organism evidence="12 13">
    <name type="scientific">Cottoperca gobio</name>
    <name type="common">Frogmouth</name>
    <name type="synonym">Aphritis gobio</name>
    <dbReference type="NCBI Taxonomy" id="56716"/>
    <lineage>
        <taxon>Eukaryota</taxon>
        <taxon>Metazoa</taxon>
        <taxon>Chordata</taxon>
        <taxon>Craniata</taxon>
        <taxon>Vertebrata</taxon>
        <taxon>Euteleostomi</taxon>
        <taxon>Actinopterygii</taxon>
        <taxon>Neopterygii</taxon>
        <taxon>Teleostei</taxon>
        <taxon>Neoteleostei</taxon>
        <taxon>Acanthomorphata</taxon>
        <taxon>Eupercaria</taxon>
        <taxon>Perciformes</taxon>
        <taxon>Notothenioidei</taxon>
        <taxon>Bovichtidae</taxon>
        <taxon>Cottoperca</taxon>
    </lineage>
</organism>
<dbReference type="Proteomes" id="UP000504630">
    <property type="component" value="Chromosome 22"/>
</dbReference>
<dbReference type="AlphaFoldDB" id="A0A6J2S3U4"/>
<dbReference type="Pfam" id="PF09726">
    <property type="entry name" value="Macoilin"/>
    <property type="match status" value="1"/>
</dbReference>
<feature type="transmembrane region" description="Helical" evidence="11">
    <location>
        <begin position="20"/>
        <end position="44"/>
    </location>
</feature>
<dbReference type="PANTHER" id="PTHR47464">
    <property type="entry name" value="MACOILIN"/>
    <property type="match status" value="1"/>
</dbReference>
<feature type="compositionally biased region" description="Polar residues" evidence="10">
    <location>
        <begin position="271"/>
        <end position="280"/>
    </location>
</feature>
<proteinExistence type="inferred from homology"/>
<evidence type="ECO:0000256" key="1">
    <source>
        <dbReference type="ARBA" id="ARBA00004232"/>
    </source>
</evidence>
<feature type="compositionally biased region" description="Basic and acidic residues" evidence="10">
    <location>
        <begin position="251"/>
        <end position="268"/>
    </location>
</feature>
<keyword evidence="7 11" id="KW-0472">Membrane</keyword>
<feature type="transmembrane region" description="Helical" evidence="11">
    <location>
        <begin position="154"/>
        <end position="174"/>
    </location>
</feature>
<evidence type="ECO:0000313" key="12">
    <source>
        <dbReference type="Proteomes" id="UP000504630"/>
    </source>
</evidence>
<name>A0A6J2S3U4_COTGO</name>
<evidence type="ECO:0000256" key="3">
    <source>
        <dbReference type="ARBA" id="ARBA00008298"/>
    </source>
</evidence>
<evidence type="ECO:0000256" key="6">
    <source>
        <dbReference type="ARBA" id="ARBA00022989"/>
    </source>
</evidence>
<dbReference type="GeneID" id="115027895"/>
<accession>A0A6J2S3U4</accession>
<evidence type="ECO:0000256" key="10">
    <source>
        <dbReference type="SAM" id="MobiDB-lite"/>
    </source>
</evidence>
<evidence type="ECO:0000256" key="2">
    <source>
        <dbReference type="ARBA" id="ARBA00004269"/>
    </source>
</evidence>
<reference evidence="13" key="1">
    <citation type="submission" date="2025-08" db="UniProtKB">
        <authorList>
            <consortium name="RefSeq"/>
        </authorList>
    </citation>
    <scope>IDENTIFICATION</scope>
</reference>
<feature type="region of interest" description="Disordered" evidence="10">
    <location>
        <begin position="619"/>
        <end position="641"/>
    </location>
</feature>
<evidence type="ECO:0000256" key="11">
    <source>
        <dbReference type="SAM" id="Phobius"/>
    </source>
</evidence>
<evidence type="ECO:0000256" key="8">
    <source>
        <dbReference type="ARBA" id="ARBA00023242"/>
    </source>
</evidence>
<keyword evidence="12" id="KW-1185">Reference proteome</keyword>
<keyword evidence="9" id="KW-0175">Coiled coil</keyword>
<feature type="region of interest" description="Disordered" evidence="10">
    <location>
        <begin position="311"/>
        <end position="398"/>
    </location>
</feature>
<keyword evidence="6 11" id="KW-1133">Transmembrane helix</keyword>
<dbReference type="InParanoid" id="A0A6J2S3U4"/>
<dbReference type="OrthoDB" id="10071111at2759"/>
<keyword evidence="4 11" id="KW-0812">Transmembrane</keyword>
<sequence>MKRRNADCSKLRRPLKRNRITEGIYGSTFLYLKFLVVWALVLLADFVLEFRFEYLWPFWLFIRSVYDSFRYQGLAFSVFFVCVAFTSDIICLLFIPVQWLFFAASTYVWVQYVWHTERGVCLPTVSLWILFVYIEAAIRFKDLKNFHVDLCRPFAAHCIGYPVVTLGFGFKSYVSYKMRLRKQKEVQKENEFYMQLLQQALPPEQQMLQRQEREAEEAAAAAKGISEVDTPPVSQNGAPANKKTSAPLPELEYREKGKEGKGGGDAKKQHNSNSILPSSVDSKHQEMEYMENHMNNKRLTTELGSTENLLLKEDNNSSCSSSSSSSSKNYKNASSNAAMVNSSPRGHSATNGSVPSAAPSSSSSSTGKNEKKHKLAVGKGTSGGSHRDPTDNCIPNNQLSKPEALIRLEQDVKKLKADLQASRQVEQDLRSQIGSLGSAERSIRTELSQLRQENELLQNKLHNAVQAKQKDKQAVGQLEKRLKAEQEARATAEKQLADEKKRKKLEEATAARAVALAAASRGECTDTLRRRITELETECKKLTMDIKLKEDQIRELELKVQELHKYKENEKDTEVLMSALSAMQDKTQHLENSLSAETRIKLDLFSALGDAKRQLEIAQGQIPAEGPGDKRSEAEDSGSDGRHAQYLLHGRHQQHDPRGPPLLLQVHGHQSLRPRPQRLRLPATQKVNASSRPLSCLDPPHHLYSSCRPTTFQSARHVCG</sequence>
<evidence type="ECO:0000256" key="9">
    <source>
        <dbReference type="SAM" id="Coils"/>
    </source>
</evidence>
<feature type="region of interest" description="Disordered" evidence="10">
    <location>
        <begin position="669"/>
        <end position="693"/>
    </location>
</feature>
<dbReference type="RefSeq" id="XP_029317296.1">
    <property type="nucleotide sequence ID" value="XM_029461436.1"/>
</dbReference>
<dbReference type="InterPro" id="IPR019130">
    <property type="entry name" value="Macoilin"/>
</dbReference>
<dbReference type="CTD" id="393435"/>
<feature type="compositionally biased region" description="Basic and acidic residues" evidence="10">
    <location>
        <begin position="627"/>
        <end position="641"/>
    </location>
</feature>
<feature type="transmembrane region" description="Helical" evidence="11">
    <location>
        <begin position="74"/>
        <end position="104"/>
    </location>
</feature>
<feature type="compositionally biased region" description="Low complexity" evidence="10">
    <location>
        <begin position="353"/>
        <end position="365"/>
    </location>
</feature>
<feature type="compositionally biased region" description="Low complexity" evidence="10">
    <location>
        <begin position="316"/>
        <end position="343"/>
    </location>
</feature>
<evidence type="ECO:0000313" key="13">
    <source>
        <dbReference type="RefSeq" id="XP_029317296.1"/>
    </source>
</evidence>
<dbReference type="KEGG" id="cgob:115027895"/>
<feature type="transmembrane region" description="Helical" evidence="11">
    <location>
        <begin position="116"/>
        <end position="134"/>
    </location>
</feature>
<comment type="subcellular location">
    <subcellularLocation>
        <location evidence="1">Nucleus membrane</location>
        <topology evidence="1">Multi-pass membrane protein</topology>
    </subcellularLocation>
    <subcellularLocation>
        <location evidence="2">Rough endoplasmic reticulum membrane</location>
        <topology evidence="2">Multi-pass membrane protein</topology>
    </subcellularLocation>
</comment>
<feature type="region of interest" description="Disordered" evidence="10">
    <location>
        <begin position="206"/>
        <end position="280"/>
    </location>
</feature>
<gene>
    <name evidence="13" type="primary">maco1b</name>
</gene>
<evidence type="ECO:0000256" key="5">
    <source>
        <dbReference type="ARBA" id="ARBA00022824"/>
    </source>
</evidence>
<keyword evidence="5" id="KW-0256">Endoplasmic reticulum</keyword>
<keyword evidence="8" id="KW-0539">Nucleus</keyword>
<evidence type="ECO:0000256" key="7">
    <source>
        <dbReference type="ARBA" id="ARBA00023136"/>
    </source>
</evidence>